<dbReference type="EMBL" id="UGTI01000001">
    <property type="protein sequence ID" value="SUB78137.1"/>
    <property type="molecule type" value="Genomic_DNA"/>
</dbReference>
<dbReference type="NCBIfam" id="TIGR00199">
    <property type="entry name" value="PncC_domain"/>
    <property type="match status" value="1"/>
</dbReference>
<dbReference type="RefSeq" id="WP_081612827.1">
    <property type="nucleotide sequence ID" value="NZ_UGTI01000001.1"/>
</dbReference>
<organism evidence="2 3">
    <name type="scientific">Porphyromonas macacae</name>
    <dbReference type="NCBI Taxonomy" id="28115"/>
    <lineage>
        <taxon>Bacteria</taxon>
        <taxon>Pseudomonadati</taxon>
        <taxon>Bacteroidota</taxon>
        <taxon>Bacteroidia</taxon>
        <taxon>Bacteroidales</taxon>
        <taxon>Porphyromonadaceae</taxon>
        <taxon>Porphyromonas</taxon>
    </lineage>
</organism>
<evidence type="ECO:0000313" key="2">
    <source>
        <dbReference type="EMBL" id="SUB78137.1"/>
    </source>
</evidence>
<name>A0A379DJH6_9PORP</name>
<sequence>MMKTTVIEVLNTALSIQLMKYGLKIGTAESCTGGMIGNTLASIAGASRYYAGSIVSYSEDVKQSILGVHEDTLARYTAVSSQVAEEMAKGVFKLLRTDVAISTTGYAGPSGGTEVNPVGTVYSTIDLNGKLYTYRLFFTGSRQHIIEETTIFILRKLIEIIRNQLKQSAQ</sequence>
<accession>A0A379DJH6</accession>
<evidence type="ECO:0000313" key="3">
    <source>
        <dbReference type="Proteomes" id="UP000254263"/>
    </source>
</evidence>
<dbReference type="AlphaFoldDB" id="A0A379DJH6"/>
<dbReference type="InterPro" id="IPR008136">
    <property type="entry name" value="CinA_C"/>
</dbReference>
<gene>
    <name evidence="2" type="primary">ygaD</name>
    <name evidence="2" type="ORF">NCTC13100_01290</name>
</gene>
<protein>
    <submittedName>
        <fullName evidence="2">Competence damage-inducible protein A</fullName>
    </submittedName>
</protein>
<dbReference type="Pfam" id="PF02464">
    <property type="entry name" value="CinA"/>
    <property type="match status" value="1"/>
</dbReference>
<evidence type="ECO:0000259" key="1">
    <source>
        <dbReference type="Pfam" id="PF02464"/>
    </source>
</evidence>
<reference evidence="2 3" key="1">
    <citation type="submission" date="2018-06" db="EMBL/GenBank/DDBJ databases">
        <authorList>
            <consortium name="Pathogen Informatics"/>
            <person name="Doyle S."/>
        </authorList>
    </citation>
    <scope>NUCLEOTIDE SEQUENCE [LARGE SCALE GENOMIC DNA]</scope>
    <source>
        <strain evidence="2 3">NCTC13100</strain>
    </source>
</reference>
<proteinExistence type="predicted"/>
<dbReference type="InterPro" id="IPR036653">
    <property type="entry name" value="CinA-like_C"/>
</dbReference>
<dbReference type="SUPFAM" id="SSF142433">
    <property type="entry name" value="CinA-like"/>
    <property type="match status" value="1"/>
</dbReference>
<dbReference type="Proteomes" id="UP000254263">
    <property type="component" value="Unassembled WGS sequence"/>
</dbReference>
<feature type="domain" description="CinA C-terminal" evidence="1">
    <location>
        <begin position="11"/>
        <end position="159"/>
    </location>
</feature>
<dbReference type="Gene3D" id="3.90.950.20">
    <property type="entry name" value="CinA-like"/>
    <property type="match status" value="1"/>
</dbReference>